<feature type="transmembrane region" description="Helical" evidence="1">
    <location>
        <begin position="118"/>
        <end position="138"/>
    </location>
</feature>
<proteinExistence type="predicted"/>
<comment type="caution">
    <text evidence="2">The sequence shown here is derived from an EMBL/GenBank/DDBJ whole genome shotgun (WGS) entry which is preliminary data.</text>
</comment>
<accession>A0ABR9EBY3</accession>
<protein>
    <submittedName>
        <fullName evidence="2">Uncharacterized protein</fullName>
    </submittedName>
</protein>
<dbReference type="EMBL" id="AQGV01000012">
    <property type="protein sequence ID" value="MBE0367849.1"/>
    <property type="molecule type" value="Genomic_DNA"/>
</dbReference>
<dbReference type="Proteomes" id="UP000615755">
    <property type="component" value="Unassembled WGS sequence"/>
</dbReference>
<feature type="transmembrane region" description="Helical" evidence="1">
    <location>
        <begin position="56"/>
        <end position="80"/>
    </location>
</feature>
<name>A0ABR9EBY3_9GAMM</name>
<keyword evidence="1" id="KW-0472">Membrane</keyword>
<gene>
    <name evidence="2" type="ORF">PAUR_a1308</name>
</gene>
<evidence type="ECO:0000313" key="3">
    <source>
        <dbReference type="Proteomes" id="UP000615755"/>
    </source>
</evidence>
<evidence type="ECO:0000313" key="2">
    <source>
        <dbReference type="EMBL" id="MBE0367849.1"/>
    </source>
</evidence>
<feature type="transmembrane region" description="Helical" evidence="1">
    <location>
        <begin position="92"/>
        <end position="112"/>
    </location>
</feature>
<evidence type="ECO:0000256" key="1">
    <source>
        <dbReference type="SAM" id="Phobius"/>
    </source>
</evidence>
<organism evidence="2 3">
    <name type="scientific">Pseudoalteromonas aurantia 208</name>
    <dbReference type="NCBI Taxonomy" id="1314867"/>
    <lineage>
        <taxon>Bacteria</taxon>
        <taxon>Pseudomonadati</taxon>
        <taxon>Pseudomonadota</taxon>
        <taxon>Gammaproteobacteria</taxon>
        <taxon>Alteromonadales</taxon>
        <taxon>Pseudoalteromonadaceae</taxon>
        <taxon>Pseudoalteromonas</taxon>
    </lineage>
</organism>
<keyword evidence="1" id="KW-1133">Transmembrane helix</keyword>
<keyword evidence="1" id="KW-0812">Transmembrane</keyword>
<reference evidence="2 3" key="1">
    <citation type="submission" date="2015-03" db="EMBL/GenBank/DDBJ databases">
        <title>Genome sequence of Pseudoalteromonas aurantia.</title>
        <authorList>
            <person name="Xie B.-B."/>
            <person name="Rong J.-C."/>
            <person name="Qin Q.-L."/>
            <person name="Zhang Y.-Z."/>
        </authorList>
    </citation>
    <scope>NUCLEOTIDE SEQUENCE [LARGE SCALE GENOMIC DNA]</scope>
    <source>
        <strain evidence="2 3">208</strain>
    </source>
</reference>
<sequence>MFYSEYFNDDCLKIRVFIMKQLLAKSIAMSLLSPLLIGVVLGGYYTFTLNQPGIQIFFGILISAFSNAHIAGLAMAVFVVPGYLLMHKYSKVQYSAVLALGMIGGAFFSYVLAATSGMGFIVNTCMAALASGLFLYGLRRFA</sequence>
<feature type="transmembrane region" description="Helical" evidence="1">
    <location>
        <begin position="22"/>
        <end position="44"/>
    </location>
</feature>
<keyword evidence="3" id="KW-1185">Reference proteome</keyword>